<reference evidence="2" key="1">
    <citation type="submission" date="2022-11" db="UniProtKB">
        <authorList>
            <consortium name="WormBaseParasite"/>
        </authorList>
    </citation>
    <scope>IDENTIFICATION</scope>
</reference>
<organism evidence="1 2">
    <name type="scientific">Ditylenchus dipsaci</name>
    <dbReference type="NCBI Taxonomy" id="166011"/>
    <lineage>
        <taxon>Eukaryota</taxon>
        <taxon>Metazoa</taxon>
        <taxon>Ecdysozoa</taxon>
        <taxon>Nematoda</taxon>
        <taxon>Chromadorea</taxon>
        <taxon>Rhabditida</taxon>
        <taxon>Tylenchina</taxon>
        <taxon>Tylenchomorpha</taxon>
        <taxon>Sphaerularioidea</taxon>
        <taxon>Anguinidae</taxon>
        <taxon>Anguininae</taxon>
        <taxon>Ditylenchus</taxon>
    </lineage>
</organism>
<protein>
    <submittedName>
        <fullName evidence="2">EB domain-containing protein</fullName>
    </submittedName>
</protein>
<dbReference type="Proteomes" id="UP000887574">
    <property type="component" value="Unplaced"/>
</dbReference>
<name>A0A915CP01_9BILA</name>
<dbReference type="WBParaSite" id="jg11009">
    <property type="protein sequence ID" value="jg11009"/>
    <property type="gene ID" value="jg11009"/>
</dbReference>
<proteinExistence type="predicted"/>
<sequence>MEIAKSVPIGSLCTSTSQCTSGAFCSHSVCRRASCQIHGECAKGELCFYGKADGEFRDACFPLNDHKFKNFAWCPGNGEIMKTLEGKLKLAILNRRALQPMFATLSTVFAVLVSPMLPVVEVLTGKPILCKLRGSPVLECPLGSHCQAQTGFCCTDQDLADKPTTPAPIRRKSEPRVVDLLVQKKSSASVEGLIELPTVGHSCKTGKGCAYGAVCQCLTQNYQGDGNEKGCRCECPKEMGYTLAVDGKTCKRSRRKLKEKCMSDLECLAAYSECTSGGCRCKSGFQRDGNGGCKPIAFKCVNQAEALKFDGRIIGCVLEKRKTFARYHQAHQEISSDSENLSSGSEKVRIPPIPHLVQETQEHPAIFRNQIQKRQALLPVLLPIHLIRKVLKRNLLRQKSLKTKAEKQAFPGY</sequence>
<evidence type="ECO:0000313" key="1">
    <source>
        <dbReference type="Proteomes" id="UP000887574"/>
    </source>
</evidence>
<keyword evidence="1" id="KW-1185">Reference proteome</keyword>
<evidence type="ECO:0000313" key="2">
    <source>
        <dbReference type="WBParaSite" id="jg11009"/>
    </source>
</evidence>
<dbReference type="AlphaFoldDB" id="A0A915CP01"/>
<accession>A0A915CP01</accession>